<accession>A0ABQ5K888</accession>
<name>A0ABQ5K888_9EUKA</name>
<dbReference type="Pfam" id="PF05186">
    <property type="entry name" value="Dpy-30"/>
    <property type="match status" value="1"/>
</dbReference>
<sequence>MDFFGASDDVDIEFLKEEIGDVLALAISEAMMRKPDNPIEFIGKYLLKHGENMNRRRELEEKAREIAELKERHRLEELKKAEAKKHELEVAKEAAELAQKLSTSKKDGKKSKK</sequence>
<evidence type="ECO:0000313" key="3">
    <source>
        <dbReference type="Proteomes" id="UP001057375"/>
    </source>
</evidence>
<feature type="coiled-coil region" evidence="1">
    <location>
        <begin position="52"/>
        <end position="101"/>
    </location>
</feature>
<dbReference type="Proteomes" id="UP001057375">
    <property type="component" value="Unassembled WGS sequence"/>
</dbReference>
<dbReference type="InterPro" id="IPR007858">
    <property type="entry name" value="Dpy-30_motif"/>
</dbReference>
<comment type="caution">
    <text evidence="2">The sequence shown here is derived from an EMBL/GenBank/DDBJ whole genome shotgun (WGS) entry which is preliminary data.</text>
</comment>
<dbReference type="InterPro" id="IPR049630">
    <property type="entry name" value="DYDC-like_DD"/>
</dbReference>
<organism evidence="2 3">
    <name type="scientific">Aduncisulcus paluster</name>
    <dbReference type="NCBI Taxonomy" id="2918883"/>
    <lineage>
        <taxon>Eukaryota</taxon>
        <taxon>Metamonada</taxon>
        <taxon>Carpediemonas-like organisms</taxon>
        <taxon>Aduncisulcus</taxon>
    </lineage>
</organism>
<dbReference type="EMBL" id="BQXS01012698">
    <property type="protein sequence ID" value="GKT27043.1"/>
    <property type="molecule type" value="Genomic_DNA"/>
</dbReference>
<gene>
    <name evidence="2" type="ORF">ADUPG1_013585</name>
</gene>
<evidence type="ECO:0000256" key="1">
    <source>
        <dbReference type="SAM" id="Coils"/>
    </source>
</evidence>
<dbReference type="CDD" id="cd22966">
    <property type="entry name" value="DD_DYDC-like"/>
    <property type="match status" value="1"/>
</dbReference>
<keyword evidence="3" id="KW-1185">Reference proteome</keyword>
<reference evidence="2" key="1">
    <citation type="submission" date="2022-03" db="EMBL/GenBank/DDBJ databases">
        <title>Draft genome sequence of Aduncisulcus paluster, a free-living microaerophilic Fornicata.</title>
        <authorList>
            <person name="Yuyama I."/>
            <person name="Kume K."/>
            <person name="Tamura T."/>
            <person name="Inagaki Y."/>
            <person name="Hashimoto T."/>
        </authorList>
    </citation>
    <scope>NUCLEOTIDE SEQUENCE</scope>
    <source>
        <strain evidence="2">NY0171</strain>
    </source>
</reference>
<evidence type="ECO:0000313" key="2">
    <source>
        <dbReference type="EMBL" id="GKT27043.1"/>
    </source>
</evidence>
<protein>
    <submittedName>
        <fullName evidence="2">Uncharacterized protein</fullName>
    </submittedName>
</protein>
<keyword evidence="1" id="KW-0175">Coiled coil</keyword>
<dbReference type="Gene3D" id="1.20.890.10">
    <property type="entry name" value="cAMP-dependent protein kinase regulatory subunit, dimerization-anchoring domain"/>
    <property type="match status" value="1"/>
</dbReference>
<proteinExistence type="predicted"/>